<keyword evidence="2" id="KW-0472">Membrane</keyword>
<reference evidence="3 4" key="1">
    <citation type="submission" date="2018-08" db="EMBL/GenBank/DDBJ databases">
        <title>Comamonas testosteroni strain SWCO2.</title>
        <authorList>
            <person name="Jiang N."/>
            <person name="Zhang X.Z."/>
        </authorList>
    </citation>
    <scope>NUCLEOTIDE SEQUENCE [LARGE SCALE GENOMIC DNA]</scope>
    <source>
        <strain evidence="3 4">SWCO2</strain>
    </source>
</reference>
<keyword evidence="2" id="KW-1133">Transmembrane helix</keyword>
<dbReference type="Proteomes" id="UP000261948">
    <property type="component" value="Unassembled WGS sequence"/>
</dbReference>
<evidence type="ECO:0000313" key="4">
    <source>
        <dbReference type="Proteomes" id="UP000261948"/>
    </source>
</evidence>
<keyword evidence="4" id="KW-1185">Reference proteome</keyword>
<evidence type="ECO:0000256" key="2">
    <source>
        <dbReference type="SAM" id="Phobius"/>
    </source>
</evidence>
<dbReference type="SUPFAM" id="SSF58100">
    <property type="entry name" value="Bacterial hemolysins"/>
    <property type="match status" value="1"/>
</dbReference>
<dbReference type="EMBL" id="QURR01000002">
    <property type="protein sequence ID" value="RGE46673.1"/>
    <property type="molecule type" value="Genomic_DNA"/>
</dbReference>
<comment type="caution">
    <text evidence="3">The sequence shown here is derived from an EMBL/GenBank/DDBJ whole genome shotgun (WGS) entry which is preliminary data.</text>
</comment>
<feature type="transmembrane region" description="Helical" evidence="2">
    <location>
        <begin position="257"/>
        <end position="275"/>
    </location>
</feature>
<protein>
    <submittedName>
        <fullName evidence="3">Uncharacterized protein</fullName>
    </submittedName>
</protein>
<accession>A0A373FR87</accession>
<sequence>MRGNDMHKTLKTIQARLVEVVAQVKASVPNDEPFGNAHTNWSFPGLTRAELIEEAESIVDLIAGQGGDDLGEHEARLQDYGRRLQHLQQQTVAQLWSNAGQAVPAYMLTLQGLRKALSPVLTRDEHAEAASKLKRLTQQLRGMESRLNGLDPRAAELSTMVERIEQAYHAADQLPTDLETLDEARQKIADLIKDATRDQGDVLRIREGAGELDTQLKKIADDAKAVLDRCETAYSAATSVGLAAAFSERSSTLSKSMWFWVAGLVAALAAGSYFGSAQLHSLTELFKTPNVATSVVLLNLLLSVLSVGAPVWFAWLSTKQIGQRFRLAEDYAFKASISRAYEGFRREAARFDKDMEAKLLSSALTRLDELPLRLVEADSHGSPWHELASSNAVKQAMRAVPGFSEQIKDLASKALAAATAPRVPAPSMSSGEAAPAAGKAKGGDA</sequence>
<gene>
    <name evidence="3" type="ORF">DZC30_02545</name>
</gene>
<dbReference type="AlphaFoldDB" id="A0A373FR87"/>
<evidence type="ECO:0000313" key="3">
    <source>
        <dbReference type="EMBL" id="RGE46673.1"/>
    </source>
</evidence>
<keyword evidence="2" id="KW-0812">Transmembrane</keyword>
<feature type="region of interest" description="Disordered" evidence="1">
    <location>
        <begin position="421"/>
        <end position="445"/>
    </location>
</feature>
<evidence type="ECO:0000256" key="1">
    <source>
        <dbReference type="SAM" id="MobiDB-lite"/>
    </source>
</evidence>
<name>A0A373FR87_COMTE</name>
<proteinExistence type="predicted"/>
<feature type="compositionally biased region" description="Low complexity" evidence="1">
    <location>
        <begin position="421"/>
        <end position="439"/>
    </location>
</feature>
<feature type="transmembrane region" description="Helical" evidence="2">
    <location>
        <begin position="295"/>
        <end position="316"/>
    </location>
</feature>
<organism evidence="3 4">
    <name type="scientific">Comamonas testosteroni</name>
    <name type="common">Pseudomonas testosteroni</name>
    <dbReference type="NCBI Taxonomy" id="285"/>
    <lineage>
        <taxon>Bacteria</taxon>
        <taxon>Pseudomonadati</taxon>
        <taxon>Pseudomonadota</taxon>
        <taxon>Betaproteobacteria</taxon>
        <taxon>Burkholderiales</taxon>
        <taxon>Comamonadaceae</taxon>
        <taxon>Comamonas</taxon>
    </lineage>
</organism>